<evidence type="ECO:0000313" key="1">
    <source>
        <dbReference type="EMBL" id="KPM05547.1"/>
    </source>
</evidence>
<protein>
    <submittedName>
        <fullName evidence="1">Guanylate cyclase-like protein 3</fullName>
    </submittedName>
</protein>
<dbReference type="SUPFAM" id="SSF56112">
    <property type="entry name" value="Protein kinase-like (PK-like)"/>
    <property type="match status" value="1"/>
</dbReference>
<dbReference type="VEuPathDB" id="VectorBase:SSCA001311"/>
<reference evidence="1 2" key="1">
    <citation type="journal article" date="2015" name="Parasit. Vectors">
        <title>Draft genome of the scabies mite.</title>
        <authorList>
            <person name="Rider S.D.Jr."/>
            <person name="Morgan M.S."/>
            <person name="Arlian L.G."/>
        </authorList>
    </citation>
    <scope>NUCLEOTIDE SEQUENCE [LARGE SCALE GENOMIC DNA]</scope>
    <source>
        <strain evidence="1">Arlian Lab</strain>
    </source>
</reference>
<dbReference type="InterPro" id="IPR050167">
    <property type="entry name" value="Ser_Thr_protein_kinase"/>
</dbReference>
<dbReference type="PANTHER" id="PTHR23257">
    <property type="entry name" value="SERINE-THREONINE PROTEIN KINASE"/>
    <property type="match status" value="1"/>
</dbReference>
<dbReference type="PROSITE" id="PS50011">
    <property type="entry name" value="PROTEIN_KINASE_DOM"/>
    <property type="match status" value="1"/>
</dbReference>
<accession>A0A132A3H9</accession>
<dbReference type="Proteomes" id="UP000616769">
    <property type="component" value="Unassembled WGS sequence"/>
</dbReference>
<dbReference type="Pfam" id="PF07714">
    <property type="entry name" value="PK_Tyr_Ser-Thr"/>
    <property type="match status" value="1"/>
</dbReference>
<dbReference type="AlphaFoldDB" id="A0A132A3H9"/>
<dbReference type="GO" id="GO:0007165">
    <property type="term" value="P:signal transduction"/>
    <property type="evidence" value="ECO:0007669"/>
    <property type="project" value="TreeGrafter"/>
</dbReference>
<name>A0A132A3H9_SARSC</name>
<dbReference type="GO" id="GO:0005524">
    <property type="term" value="F:ATP binding"/>
    <property type="evidence" value="ECO:0007669"/>
    <property type="project" value="InterPro"/>
</dbReference>
<dbReference type="GO" id="GO:0004672">
    <property type="term" value="F:protein kinase activity"/>
    <property type="evidence" value="ECO:0007669"/>
    <property type="project" value="InterPro"/>
</dbReference>
<dbReference type="InterPro" id="IPR001245">
    <property type="entry name" value="Ser-Thr/Tyr_kinase_cat_dom"/>
</dbReference>
<organism evidence="1 2">
    <name type="scientific">Sarcoptes scabiei</name>
    <name type="common">Itch mite</name>
    <name type="synonym">Acarus scabiei</name>
    <dbReference type="NCBI Taxonomy" id="52283"/>
    <lineage>
        <taxon>Eukaryota</taxon>
        <taxon>Metazoa</taxon>
        <taxon>Ecdysozoa</taxon>
        <taxon>Arthropoda</taxon>
        <taxon>Chelicerata</taxon>
        <taxon>Arachnida</taxon>
        <taxon>Acari</taxon>
        <taxon>Acariformes</taxon>
        <taxon>Sarcoptiformes</taxon>
        <taxon>Astigmata</taxon>
        <taxon>Psoroptidia</taxon>
        <taxon>Sarcoptoidea</taxon>
        <taxon>Sarcoptidae</taxon>
        <taxon>Sarcoptinae</taxon>
        <taxon>Sarcoptes</taxon>
    </lineage>
</organism>
<dbReference type="InterPro" id="IPR011009">
    <property type="entry name" value="Kinase-like_dom_sf"/>
</dbReference>
<sequence length="189" mass="22881">MFADQWLENQIIFNIGPNWFDYDEGCGENSNRIYQVQSNLVFLLWMAPEQLRHLSKDLSVFGEKPDERKIDVYSFAMTCYEIITQRIPFDEILNLDEDIENVLDLIKYGTDRSLPRPFEWNDEHQRIWNEMNASDCTKLRPKLCNHLRMKSKYREIFKLIEFCWSENPDSRPSFDLIEKQFKELLYFDR</sequence>
<dbReference type="EMBL" id="JXLN01010347">
    <property type="protein sequence ID" value="KPM05547.1"/>
    <property type="molecule type" value="Genomic_DNA"/>
</dbReference>
<comment type="caution">
    <text evidence="1">The sequence shown here is derived from an EMBL/GenBank/DDBJ whole genome shotgun (WGS) entry which is preliminary data.</text>
</comment>
<gene>
    <name evidence="1" type="ORF">QR98_0040120</name>
</gene>
<proteinExistence type="predicted"/>
<evidence type="ECO:0000313" key="2">
    <source>
        <dbReference type="Proteomes" id="UP000616769"/>
    </source>
</evidence>
<dbReference type="OrthoDB" id="5966500at2759"/>
<dbReference type="Gene3D" id="1.10.510.10">
    <property type="entry name" value="Transferase(Phosphotransferase) domain 1"/>
    <property type="match status" value="1"/>
</dbReference>
<dbReference type="InterPro" id="IPR000719">
    <property type="entry name" value="Prot_kinase_dom"/>
</dbReference>
<dbReference type="GO" id="GO:0005737">
    <property type="term" value="C:cytoplasm"/>
    <property type="evidence" value="ECO:0007669"/>
    <property type="project" value="TreeGrafter"/>
</dbReference>